<evidence type="ECO:0000256" key="1">
    <source>
        <dbReference type="ARBA" id="ARBA00023002"/>
    </source>
</evidence>
<dbReference type="InterPro" id="IPR002347">
    <property type="entry name" value="SDR_fam"/>
</dbReference>
<name>A0A9Q0MYU5_9DIPT</name>
<organism evidence="3 4">
    <name type="scientific">Pseudolycoriella hygida</name>
    <dbReference type="NCBI Taxonomy" id="35572"/>
    <lineage>
        <taxon>Eukaryota</taxon>
        <taxon>Metazoa</taxon>
        <taxon>Ecdysozoa</taxon>
        <taxon>Arthropoda</taxon>
        <taxon>Hexapoda</taxon>
        <taxon>Insecta</taxon>
        <taxon>Pterygota</taxon>
        <taxon>Neoptera</taxon>
        <taxon>Endopterygota</taxon>
        <taxon>Diptera</taxon>
        <taxon>Nematocera</taxon>
        <taxon>Sciaroidea</taxon>
        <taxon>Sciaridae</taxon>
        <taxon>Pseudolycoriella</taxon>
    </lineage>
</organism>
<dbReference type="PRINTS" id="PR00080">
    <property type="entry name" value="SDRFAMILY"/>
</dbReference>
<reference evidence="3" key="1">
    <citation type="submission" date="2022-07" db="EMBL/GenBank/DDBJ databases">
        <authorList>
            <person name="Trinca V."/>
            <person name="Uliana J.V.C."/>
            <person name="Torres T.T."/>
            <person name="Ward R.J."/>
            <person name="Monesi N."/>
        </authorList>
    </citation>
    <scope>NUCLEOTIDE SEQUENCE</scope>
    <source>
        <strain evidence="3">HSMRA1968</strain>
        <tissue evidence="3">Whole embryos</tissue>
    </source>
</reference>
<evidence type="ECO:0000256" key="2">
    <source>
        <dbReference type="RuleBase" id="RU000363"/>
    </source>
</evidence>
<keyword evidence="4" id="KW-1185">Reference proteome</keyword>
<dbReference type="Gene3D" id="3.40.50.720">
    <property type="entry name" value="NAD(P)-binding Rossmann-like Domain"/>
    <property type="match status" value="1"/>
</dbReference>
<gene>
    <name evidence="3" type="primary">RDH11_1</name>
    <name evidence="3" type="ORF">Bhyg_05492</name>
</gene>
<dbReference type="PANTHER" id="PTHR43157">
    <property type="entry name" value="PHOSPHATIDYLINOSITOL-GLYCAN BIOSYNTHESIS CLASS F PROTEIN-RELATED"/>
    <property type="match status" value="1"/>
</dbReference>
<dbReference type="CDD" id="cd05327">
    <property type="entry name" value="retinol-DH_like_SDR_c_like"/>
    <property type="match status" value="1"/>
</dbReference>
<accession>A0A9Q0MYU5</accession>
<dbReference type="AlphaFoldDB" id="A0A9Q0MYU5"/>
<sequence>MLRESRSKYFAAFFFGVHIVANLNIHSVYSQRLCDNRYLNDKIRIDGKVVIVTGGSGGLGLEAARNLAERGGKIYIASRSEEKGHEAAKIVRQSTGNDNVQFIKLDLASFNSIRNFSETFRRIENRLDILINNAGTASNFERTEDGLEMNMGVNHLGHFLLTNLLLDILKASAPSRIVVVTSLIHHIGLIFRDNLNSEIFFPGIVKAYSNSKLANVLFTKELSKRLDTSLVTVNCLDPGFSMSALAQHMPSLFRKFIQFLQQHFGRNPENATQTYIMLAVDPSVNNVSGKYFKDCIEEEPSDLAKNEIMAHWFWDDSVKLTKLDKHQFLSNI</sequence>
<proteinExistence type="inferred from homology"/>
<dbReference type="PANTHER" id="PTHR43157:SF31">
    <property type="entry name" value="PHOSPHATIDYLINOSITOL-GLYCAN BIOSYNTHESIS CLASS F PROTEIN"/>
    <property type="match status" value="1"/>
</dbReference>
<evidence type="ECO:0000313" key="3">
    <source>
        <dbReference type="EMBL" id="KAJ6640563.1"/>
    </source>
</evidence>
<evidence type="ECO:0000313" key="4">
    <source>
        <dbReference type="Proteomes" id="UP001151699"/>
    </source>
</evidence>
<dbReference type="SUPFAM" id="SSF51735">
    <property type="entry name" value="NAD(P)-binding Rossmann-fold domains"/>
    <property type="match status" value="1"/>
</dbReference>
<dbReference type="Pfam" id="PF00106">
    <property type="entry name" value="adh_short"/>
    <property type="match status" value="1"/>
</dbReference>
<protein>
    <submittedName>
        <fullName evidence="3">Retinol dehydrogenase 11</fullName>
    </submittedName>
</protein>
<comment type="similarity">
    <text evidence="2">Belongs to the short-chain dehydrogenases/reductases (SDR) family.</text>
</comment>
<dbReference type="InterPro" id="IPR036291">
    <property type="entry name" value="NAD(P)-bd_dom_sf"/>
</dbReference>
<dbReference type="GO" id="GO:0016491">
    <property type="term" value="F:oxidoreductase activity"/>
    <property type="evidence" value="ECO:0007669"/>
    <property type="project" value="UniProtKB-KW"/>
</dbReference>
<dbReference type="OrthoDB" id="191139at2759"/>
<dbReference type="PRINTS" id="PR00081">
    <property type="entry name" value="GDHRDH"/>
</dbReference>
<dbReference type="Proteomes" id="UP001151699">
    <property type="component" value="Chromosome B"/>
</dbReference>
<comment type="caution">
    <text evidence="3">The sequence shown here is derived from an EMBL/GenBank/DDBJ whole genome shotgun (WGS) entry which is preliminary data.</text>
</comment>
<keyword evidence="1" id="KW-0560">Oxidoreductase</keyword>
<dbReference type="EMBL" id="WJQU01000002">
    <property type="protein sequence ID" value="KAJ6640563.1"/>
    <property type="molecule type" value="Genomic_DNA"/>
</dbReference>